<name>A0AAX4G923_9CAUD</name>
<protein>
    <submittedName>
        <fullName evidence="1">Uncharacterized protein</fullName>
    </submittedName>
</protein>
<reference evidence="1" key="1">
    <citation type="submission" date="2023-11" db="EMBL/GenBank/DDBJ databases">
        <authorList>
            <person name="Tan Y."/>
        </authorList>
    </citation>
    <scope>NUCLEOTIDE SEQUENCE</scope>
</reference>
<evidence type="ECO:0000313" key="1">
    <source>
        <dbReference type="EMBL" id="WPH64524.1"/>
    </source>
</evidence>
<proteinExistence type="predicted"/>
<dbReference type="EMBL" id="OR776998">
    <property type="protein sequence ID" value="WPH64524.1"/>
    <property type="molecule type" value="Genomic_DNA"/>
</dbReference>
<evidence type="ECO:0000313" key="2">
    <source>
        <dbReference type="Proteomes" id="UP001432061"/>
    </source>
</evidence>
<sequence length="101" mass="11351">MSKEIQEAFENLTQALTNCNRLNYCNDPLQKLKSLVGSELAKLAEYNAIQEDVAFMSDTVVDTLPREVYNILGRIAKVGFREPQDAKPTPEILTSIVDSFK</sequence>
<dbReference type="Proteomes" id="UP001432061">
    <property type="component" value="Segment"/>
</dbReference>
<organism evidence="1 2">
    <name type="scientific">Escherichia phage YX22</name>
    <dbReference type="NCBI Taxonomy" id="3093951"/>
    <lineage>
        <taxon>Viruses</taxon>
        <taxon>Duplodnaviria</taxon>
        <taxon>Heunggongvirae</taxon>
        <taxon>Uroviricota</taxon>
        <taxon>Caudoviricetes</taxon>
        <taxon>Pantevenvirales</taxon>
        <taxon>Ackermannviridae</taxon>
        <taxon>Aglimvirinae</taxon>
    </lineage>
</organism>
<accession>A0AAX4G923</accession>